<feature type="region of interest" description="Disordered" evidence="1">
    <location>
        <begin position="27"/>
        <end position="78"/>
    </location>
</feature>
<comment type="caution">
    <text evidence="2">The sequence shown here is derived from an EMBL/GenBank/DDBJ whole genome shotgun (WGS) entry which is preliminary data.</text>
</comment>
<dbReference type="AlphaFoldDB" id="A0A1E7KF33"/>
<name>A0A1E7KF33_9ACTN</name>
<protein>
    <recommendedName>
        <fullName evidence="4">SPOR domain-containing protein</fullName>
    </recommendedName>
</protein>
<evidence type="ECO:0000313" key="3">
    <source>
        <dbReference type="Proteomes" id="UP000176101"/>
    </source>
</evidence>
<dbReference type="OrthoDB" id="3268477at2"/>
<sequence>MALFKRKTAGQPGEWFYCIEHRKVEEGPECPGKDRLGPYPSAAEAAHAMETARQRDLEWENDPRWRNTPRDTGSDPAD</sequence>
<dbReference type="EMBL" id="LJGU01000129">
    <property type="protein sequence ID" value="OEV02494.1"/>
    <property type="molecule type" value="Genomic_DNA"/>
</dbReference>
<dbReference type="PATRIC" id="fig|1075402.3.peg.2141"/>
<evidence type="ECO:0000256" key="1">
    <source>
        <dbReference type="SAM" id="MobiDB-lite"/>
    </source>
</evidence>
<evidence type="ECO:0008006" key="4">
    <source>
        <dbReference type="Google" id="ProtNLM"/>
    </source>
</evidence>
<dbReference type="RefSeq" id="WP_070197363.1">
    <property type="nucleotide sequence ID" value="NZ_LJGU01000129.1"/>
</dbReference>
<keyword evidence="3" id="KW-1185">Reference proteome</keyword>
<feature type="compositionally biased region" description="Basic and acidic residues" evidence="1">
    <location>
        <begin position="27"/>
        <end position="36"/>
    </location>
</feature>
<reference evidence="2 3" key="1">
    <citation type="journal article" date="2016" name="Front. Microbiol.">
        <title>Comparative Genomics Analysis of Streptomyces Species Reveals Their Adaptation to the Marine Environment and Their Diversity at the Genomic Level.</title>
        <authorList>
            <person name="Tian X."/>
            <person name="Zhang Z."/>
            <person name="Yang T."/>
            <person name="Chen M."/>
            <person name="Li J."/>
            <person name="Chen F."/>
            <person name="Yang J."/>
            <person name="Li W."/>
            <person name="Zhang B."/>
            <person name="Zhang Z."/>
            <person name="Wu J."/>
            <person name="Zhang C."/>
            <person name="Long L."/>
            <person name="Xiao J."/>
        </authorList>
    </citation>
    <scope>NUCLEOTIDE SEQUENCE [LARGE SCALE GENOMIC DNA]</scope>
    <source>
        <strain evidence="2 3">SCSIO 02100</strain>
    </source>
</reference>
<dbReference type="Proteomes" id="UP000176101">
    <property type="component" value="Unassembled WGS sequence"/>
</dbReference>
<dbReference type="STRING" id="1075402.AN216_16040"/>
<evidence type="ECO:0000313" key="2">
    <source>
        <dbReference type="EMBL" id="OEV02494.1"/>
    </source>
</evidence>
<gene>
    <name evidence="2" type="ORF">AN216_16040</name>
</gene>
<proteinExistence type="predicted"/>
<organism evidence="2 3">
    <name type="scientific">Streptomyces oceani</name>
    <dbReference type="NCBI Taxonomy" id="1075402"/>
    <lineage>
        <taxon>Bacteria</taxon>
        <taxon>Bacillati</taxon>
        <taxon>Actinomycetota</taxon>
        <taxon>Actinomycetes</taxon>
        <taxon>Kitasatosporales</taxon>
        <taxon>Streptomycetaceae</taxon>
        <taxon>Streptomyces</taxon>
    </lineage>
</organism>
<accession>A0A1E7KF33</accession>
<feature type="compositionally biased region" description="Basic and acidic residues" evidence="1">
    <location>
        <begin position="50"/>
        <end position="78"/>
    </location>
</feature>